<keyword evidence="2" id="KW-1185">Reference proteome</keyword>
<dbReference type="AlphaFoldDB" id="A0A9W8Z7F1"/>
<evidence type="ECO:0000313" key="2">
    <source>
        <dbReference type="Proteomes" id="UP001140510"/>
    </source>
</evidence>
<name>A0A9W8Z7F1_9PLEO</name>
<organism evidence="1 2">
    <name type="scientific">Didymella pomorum</name>
    <dbReference type="NCBI Taxonomy" id="749634"/>
    <lineage>
        <taxon>Eukaryota</taxon>
        <taxon>Fungi</taxon>
        <taxon>Dikarya</taxon>
        <taxon>Ascomycota</taxon>
        <taxon>Pezizomycotina</taxon>
        <taxon>Dothideomycetes</taxon>
        <taxon>Pleosporomycetidae</taxon>
        <taxon>Pleosporales</taxon>
        <taxon>Pleosporineae</taxon>
        <taxon>Didymellaceae</taxon>
        <taxon>Didymella</taxon>
    </lineage>
</organism>
<protein>
    <submittedName>
        <fullName evidence="1">Uncharacterized protein</fullName>
    </submittedName>
</protein>
<sequence>MAGAELGWADAVIVDRDDVLQYNEANIIPQNKDTIAKIRSWLCPTDFDGEGSEYQKHLTSHLPGTVSWFLVSDTEQHGLLWV</sequence>
<accession>A0A9W8Z7F1</accession>
<reference evidence="1" key="1">
    <citation type="submission" date="2022-10" db="EMBL/GenBank/DDBJ databases">
        <title>Tapping the CABI collections for fungal endophytes: first genome assemblies for Collariella, Neodidymelliopsis, Ascochyta clinopodiicola, Didymella pomorum, Didymosphaeria variabile, Neocosmospora piperis and Neocucurbitaria cava.</title>
        <authorList>
            <person name="Hill R."/>
        </authorList>
    </citation>
    <scope>NUCLEOTIDE SEQUENCE</scope>
    <source>
        <strain evidence="1">IMI 355091</strain>
    </source>
</reference>
<dbReference type="OrthoDB" id="21416at2759"/>
<proteinExistence type="predicted"/>
<comment type="caution">
    <text evidence="1">The sequence shown here is derived from an EMBL/GenBank/DDBJ whole genome shotgun (WGS) entry which is preliminary data.</text>
</comment>
<gene>
    <name evidence="1" type="ORF">N0V91_009535</name>
</gene>
<dbReference type="Proteomes" id="UP001140510">
    <property type="component" value="Unassembled WGS sequence"/>
</dbReference>
<evidence type="ECO:0000313" key="1">
    <source>
        <dbReference type="EMBL" id="KAJ4399346.1"/>
    </source>
</evidence>
<dbReference type="EMBL" id="JAPEVA010000109">
    <property type="protein sequence ID" value="KAJ4399346.1"/>
    <property type="molecule type" value="Genomic_DNA"/>
</dbReference>